<feature type="domain" description="KRAB" evidence="2">
    <location>
        <begin position="87"/>
        <end position="143"/>
    </location>
</feature>
<evidence type="ECO:0000313" key="4">
    <source>
        <dbReference type="Proteomes" id="UP000594220"/>
    </source>
</evidence>
<keyword evidence="4" id="KW-1185">Reference proteome</keyword>
<organism evidence="3 4">
    <name type="scientific">Crocodylus porosus</name>
    <name type="common">Saltwater crocodile</name>
    <name type="synonym">Estuarine crocodile</name>
    <dbReference type="NCBI Taxonomy" id="8502"/>
    <lineage>
        <taxon>Eukaryota</taxon>
        <taxon>Metazoa</taxon>
        <taxon>Chordata</taxon>
        <taxon>Craniata</taxon>
        <taxon>Vertebrata</taxon>
        <taxon>Euteleostomi</taxon>
        <taxon>Archelosauria</taxon>
        <taxon>Archosauria</taxon>
        <taxon>Crocodylia</taxon>
        <taxon>Longirostres</taxon>
        <taxon>Crocodylidae</taxon>
        <taxon>Crocodylus</taxon>
    </lineage>
</organism>
<accession>A0A7M4E022</accession>
<dbReference type="OMA" id="LKSRNFW"/>
<name>A0A7M4E022_CROPO</name>
<protein>
    <recommendedName>
        <fullName evidence="2">KRAB domain-containing protein</fullName>
    </recommendedName>
</protein>
<feature type="region of interest" description="Disordered" evidence="1">
    <location>
        <begin position="71"/>
        <end position="105"/>
    </location>
</feature>
<dbReference type="InterPro" id="IPR036051">
    <property type="entry name" value="KRAB_dom_sf"/>
</dbReference>
<reference evidence="3" key="1">
    <citation type="submission" date="2025-08" db="UniProtKB">
        <authorList>
            <consortium name="Ensembl"/>
        </authorList>
    </citation>
    <scope>IDENTIFICATION</scope>
</reference>
<dbReference type="Pfam" id="PF01352">
    <property type="entry name" value="KRAB"/>
    <property type="match status" value="1"/>
</dbReference>
<feature type="compositionally biased region" description="Basic and acidic residues" evidence="1">
    <location>
        <begin position="71"/>
        <end position="89"/>
    </location>
</feature>
<reference evidence="3" key="2">
    <citation type="submission" date="2025-09" db="UniProtKB">
        <authorList>
            <consortium name="Ensembl"/>
        </authorList>
    </citation>
    <scope>IDENTIFICATION</scope>
</reference>
<dbReference type="Ensembl" id="ENSCPRT00005002770.1">
    <property type="protein sequence ID" value="ENSCPRP00005002376.1"/>
    <property type="gene ID" value="ENSCPRG00005001730.1"/>
</dbReference>
<proteinExistence type="predicted"/>
<dbReference type="AlphaFoldDB" id="A0A7M4E022"/>
<evidence type="ECO:0000313" key="3">
    <source>
        <dbReference type="Ensembl" id="ENSCPRP00005002376.1"/>
    </source>
</evidence>
<dbReference type="Proteomes" id="UP000594220">
    <property type="component" value="Unplaced"/>
</dbReference>
<sequence length="143" mass="16073">MAKLQAAEMSLYTIVAAIQAMERKVESYAKWLLSLDGRTGVAEKKISEREKMEMEFGNQLATLGAVIQENHLAEEAGERGEPAEERELLDPVAPPRGAGQSKSGRDWQKELYKNVMKGNFETLLSLDYTVSRPDILSWMEENP</sequence>
<dbReference type="PROSITE" id="PS50805">
    <property type="entry name" value="KRAB"/>
    <property type="match status" value="1"/>
</dbReference>
<evidence type="ECO:0000256" key="1">
    <source>
        <dbReference type="SAM" id="MobiDB-lite"/>
    </source>
</evidence>
<evidence type="ECO:0000259" key="2">
    <source>
        <dbReference type="PROSITE" id="PS50805"/>
    </source>
</evidence>
<dbReference type="GO" id="GO:0006355">
    <property type="term" value="P:regulation of DNA-templated transcription"/>
    <property type="evidence" value="ECO:0007669"/>
    <property type="project" value="InterPro"/>
</dbReference>
<dbReference type="InterPro" id="IPR001909">
    <property type="entry name" value="KRAB"/>
</dbReference>
<dbReference type="GeneTree" id="ENSGT00940000161747"/>
<dbReference type="SUPFAM" id="SSF109640">
    <property type="entry name" value="KRAB domain (Kruppel-associated box)"/>
    <property type="match status" value="1"/>
</dbReference>
<dbReference type="Gene3D" id="6.10.140.140">
    <property type="match status" value="1"/>
</dbReference>